<dbReference type="InterPro" id="IPR026444">
    <property type="entry name" value="Secre_tail"/>
</dbReference>
<keyword evidence="1 2" id="KW-0732">Signal</keyword>
<dbReference type="RefSeq" id="WP_039353514.1">
    <property type="nucleotide sequence ID" value="NZ_FOLA01000011.1"/>
</dbReference>
<sequence length="788" mass="81659">MKKFLLSCFLALGITSSAQYSYTGDFENPGYNVTTYKQFGGGSQFAGAACNGAFGGRILPTASITQSGYMIDLSTLGQTNNGQKVDFSVSYKKAAGVTGTIQLAYFVYDSVTALWSINYVGTVVTLATGALTTCSTLTATLPSGTFQPGDIVGVGAWFTRSGTANAGIYLDDIIVNQDNTVIAAPACTTITSPADGSTISAGTASMKWSAVPTAVNYKVTVGTTPGGSELYTGTVAGTSLNFTLAKSTMYYAKVVPSNLNGDATGCTGITFTSDANIAYCGGITATSTVYPLSSVSLNGATKTSSAATGAPAYEDFTTTVFNVKSGSTYPLTAIATGLGANVFGMTVFVDWNEDGDFNDANEKYFQDLPLVTGTGTPINLSGSLAVPVGTTVGMKRMRVKYNFNGSTTTLQPALSDACANMTNGQTEDYTLSVTLLTDAPLCATISAPVDGSTTFPANGLITWGAVAEASGYKLYIGTTLGGTDVANGVVVTTTSYQAALTSGVTYYAKVVPYNVIGDATGCTGISFTAAAVLYCLPAPGFAPGSVEPTTNVTIANINNTTSAVVGGTPGYEDFTSIVGTVLTGTDYPISLNANTDGASFYHFFAVFIDWNQDGDFDDAGEKYFTTVPTFVKIQGSNGVTGTPATGTISVPSTAKLGNTRMRVKSAFYASTGPSTDPNLTNFANGCSTVGSSYGQVEDYTLFVKDVTTATVNVDKNKVSVYPNPFKDVLNISDVKGVKSITISDVSGRQVKTMKPSTELQVSDLKTGLYIVNLHMEDGTIKSIKAIKK</sequence>
<dbReference type="OrthoDB" id="9813840at2"/>
<feature type="signal peptide" evidence="2">
    <location>
        <begin position="1"/>
        <end position="20"/>
    </location>
</feature>
<dbReference type="STRING" id="266749.SAMN05421876_11136"/>
<organism evidence="5 6">
    <name type="scientific">Kaistella jeonii</name>
    <dbReference type="NCBI Taxonomy" id="266749"/>
    <lineage>
        <taxon>Bacteria</taxon>
        <taxon>Pseudomonadati</taxon>
        <taxon>Bacteroidota</taxon>
        <taxon>Flavobacteriia</taxon>
        <taxon>Flavobacteriales</taxon>
        <taxon>Weeksellaceae</taxon>
        <taxon>Chryseobacterium group</taxon>
        <taxon>Kaistella</taxon>
    </lineage>
</organism>
<feature type="domain" description="GEVED" evidence="4">
    <location>
        <begin position="345"/>
        <end position="431"/>
    </location>
</feature>
<protein>
    <submittedName>
        <fullName evidence="5">Uncharacterized protein</fullName>
    </submittedName>
</protein>
<feature type="chain" id="PRO_5002144736" evidence="2">
    <location>
        <begin position="21"/>
        <end position="788"/>
    </location>
</feature>
<keyword evidence="6" id="KW-1185">Reference proteome</keyword>
<comment type="caution">
    <text evidence="5">The sequence shown here is derived from an EMBL/GenBank/DDBJ whole genome shotgun (WGS) entry which is preliminary data.</text>
</comment>
<proteinExistence type="predicted"/>
<dbReference type="InterPro" id="IPR013783">
    <property type="entry name" value="Ig-like_fold"/>
</dbReference>
<gene>
    <name evidence="5" type="ORF">OA86_11900</name>
</gene>
<dbReference type="Proteomes" id="UP000031473">
    <property type="component" value="Unassembled WGS sequence"/>
</dbReference>
<dbReference type="EMBL" id="JSYL01000009">
    <property type="protein sequence ID" value="KIA88218.1"/>
    <property type="molecule type" value="Genomic_DNA"/>
</dbReference>
<evidence type="ECO:0000259" key="3">
    <source>
        <dbReference type="Pfam" id="PF18962"/>
    </source>
</evidence>
<name>A0A0C1F8K6_9FLAO</name>
<dbReference type="Pfam" id="PF20009">
    <property type="entry name" value="GEVED"/>
    <property type="match status" value="2"/>
</dbReference>
<dbReference type="NCBIfam" id="TIGR04183">
    <property type="entry name" value="Por_Secre_tail"/>
    <property type="match status" value="1"/>
</dbReference>
<evidence type="ECO:0000256" key="1">
    <source>
        <dbReference type="ARBA" id="ARBA00022729"/>
    </source>
</evidence>
<evidence type="ECO:0000313" key="5">
    <source>
        <dbReference type="EMBL" id="KIA88218.1"/>
    </source>
</evidence>
<evidence type="ECO:0000256" key="2">
    <source>
        <dbReference type="SAM" id="SignalP"/>
    </source>
</evidence>
<accession>A0A0C1F8K6</accession>
<dbReference type="InterPro" id="IPR045474">
    <property type="entry name" value="GEVED"/>
</dbReference>
<feature type="domain" description="GEVED" evidence="4">
    <location>
        <begin position="604"/>
        <end position="701"/>
    </location>
</feature>
<reference evidence="5 6" key="1">
    <citation type="submission" date="2014-10" db="EMBL/GenBank/DDBJ databases">
        <title>Kaistella jeonii genome.</title>
        <authorList>
            <person name="Clayton J.T."/>
            <person name="Newman J.D."/>
        </authorList>
    </citation>
    <scope>NUCLEOTIDE SEQUENCE [LARGE SCALE GENOMIC DNA]</scope>
    <source>
        <strain evidence="5 6">DSM 17048</strain>
    </source>
</reference>
<dbReference type="AlphaFoldDB" id="A0A0C1F8K6"/>
<dbReference type="Gene3D" id="2.60.40.10">
    <property type="entry name" value="Immunoglobulins"/>
    <property type="match status" value="2"/>
</dbReference>
<evidence type="ECO:0000313" key="6">
    <source>
        <dbReference type="Proteomes" id="UP000031473"/>
    </source>
</evidence>
<dbReference type="Pfam" id="PF18962">
    <property type="entry name" value="Por_Secre_tail"/>
    <property type="match status" value="1"/>
</dbReference>
<evidence type="ECO:0000259" key="4">
    <source>
        <dbReference type="Pfam" id="PF20009"/>
    </source>
</evidence>
<feature type="domain" description="Secretion system C-terminal sorting" evidence="3">
    <location>
        <begin position="720"/>
        <end position="780"/>
    </location>
</feature>